<evidence type="ECO:0000313" key="10">
    <source>
        <dbReference type="EMBL" id="QHT60311.1"/>
    </source>
</evidence>
<dbReference type="InterPro" id="IPR036852">
    <property type="entry name" value="Peptidase_S8/S53_dom_sf"/>
</dbReference>
<evidence type="ECO:0000259" key="9">
    <source>
        <dbReference type="Pfam" id="PF00082"/>
    </source>
</evidence>
<dbReference type="Pfam" id="PF00082">
    <property type="entry name" value="Peptidase_S8"/>
    <property type="match status" value="1"/>
</dbReference>
<dbReference type="SUPFAM" id="SSF52743">
    <property type="entry name" value="Subtilisin-like"/>
    <property type="match status" value="1"/>
</dbReference>
<dbReference type="Gene3D" id="3.40.50.200">
    <property type="entry name" value="Peptidase S8/S53 domain"/>
    <property type="match status" value="1"/>
</dbReference>
<dbReference type="EMBL" id="CP048209">
    <property type="protein sequence ID" value="QHT60311.1"/>
    <property type="molecule type" value="Genomic_DNA"/>
</dbReference>
<keyword evidence="4 7" id="KW-0645">Protease</keyword>
<accession>A0A6C0FXU9</accession>
<sequence>MTRRKWIGWFAVLAAVALLIPLTPWFGGRAPSETNKNGRVHTTAAHKEHQMKLATVQSDMDKTALLCRTECARNFQKLIKHEAAMPLNKQHLQHMMRMHKQMVYVWWHHQGGSLTEGAKPSSGKLDAVIREAKQSVAAGKDFASAPLEANGHRYMIIAEADKQHKGDGIVGVLLQDIVMKVMDHQRRNLRLVPYPAEGKYKIESVSPNTTKDITVRTGDDNGNASHYHINEVVVRFKQHPSDADLAQIKRDITALSAKKLGYTYVFRSRVMEAEAMMRYFKSSRNVVYVEPHYLYMTNEVGASVNMRAGTGTGGDFTPNDELYSEYQWNLPVIETEKGWGVSKGSDNVLIGVLDTGVQADHPDLVGKIEAGTNLVDETSPPDDDVGHGTHVSGIIAAAVNNGEGVAGLTWFNKIVPVKVLDASGAGSTYSVAEGIIWAADHGIKVINMSLGNYAEAQFLHDAIKYAYDKDVVLVAASGNDNTERPGFPAAYPEVLAVASTNADGTRSPFSNYGDYIDVAAPGMSIASTYPGSQYAALSGTSMASPHVAALAGLIRSINPDLRNTEVMDIIRKSAKDLGAKGKDKYFGYGQIDIDRALLSVRQSKVSLQQFPQQVERRLAQIALKYS</sequence>
<dbReference type="RefSeq" id="WP_162356429.1">
    <property type="nucleotide sequence ID" value="NZ_CP048209.1"/>
</dbReference>
<comment type="similarity">
    <text evidence="2 7 8">Belongs to the peptidase S8 family.</text>
</comment>
<feature type="active site" description="Charge relay system" evidence="7">
    <location>
        <position position="354"/>
    </location>
</feature>
<dbReference type="GO" id="GO:0005576">
    <property type="term" value="C:extracellular region"/>
    <property type="evidence" value="ECO:0007669"/>
    <property type="project" value="UniProtKB-SubCell"/>
</dbReference>
<organism evidence="10 11">
    <name type="scientific">Paenibacillus lycopersici</name>
    <dbReference type="NCBI Taxonomy" id="2704462"/>
    <lineage>
        <taxon>Bacteria</taxon>
        <taxon>Bacillati</taxon>
        <taxon>Bacillota</taxon>
        <taxon>Bacilli</taxon>
        <taxon>Bacillales</taxon>
        <taxon>Paenibacillaceae</taxon>
        <taxon>Paenibacillus</taxon>
    </lineage>
</organism>
<evidence type="ECO:0000313" key="11">
    <source>
        <dbReference type="Proteomes" id="UP000476064"/>
    </source>
</evidence>
<gene>
    <name evidence="10" type="ORF">GXP70_10410</name>
</gene>
<feature type="active site" description="Charge relay system" evidence="7">
    <location>
        <position position="541"/>
    </location>
</feature>
<dbReference type="PANTHER" id="PTHR43399:SF4">
    <property type="entry name" value="CELL WALL-ASSOCIATED PROTEASE"/>
    <property type="match status" value="1"/>
</dbReference>
<feature type="domain" description="Peptidase S8/S53" evidence="9">
    <location>
        <begin position="346"/>
        <end position="589"/>
    </location>
</feature>
<dbReference type="PROSITE" id="PS51892">
    <property type="entry name" value="SUBTILASE"/>
    <property type="match status" value="1"/>
</dbReference>
<dbReference type="PRINTS" id="PR00723">
    <property type="entry name" value="SUBTILISIN"/>
</dbReference>
<keyword evidence="3" id="KW-0964">Secreted</keyword>
<dbReference type="PROSITE" id="PS00137">
    <property type="entry name" value="SUBTILASE_HIS"/>
    <property type="match status" value="1"/>
</dbReference>
<dbReference type="CDD" id="cd07484">
    <property type="entry name" value="Peptidases_S8_Thermitase_like"/>
    <property type="match status" value="1"/>
</dbReference>
<proteinExistence type="inferred from homology"/>
<dbReference type="AlphaFoldDB" id="A0A6C0FXU9"/>
<dbReference type="Proteomes" id="UP000476064">
    <property type="component" value="Chromosome"/>
</dbReference>
<dbReference type="InterPro" id="IPR022398">
    <property type="entry name" value="Peptidase_S8_His-AS"/>
</dbReference>
<evidence type="ECO:0000256" key="5">
    <source>
        <dbReference type="ARBA" id="ARBA00022801"/>
    </source>
</evidence>
<evidence type="ECO:0000256" key="4">
    <source>
        <dbReference type="ARBA" id="ARBA00022670"/>
    </source>
</evidence>
<evidence type="ECO:0000256" key="6">
    <source>
        <dbReference type="ARBA" id="ARBA00022825"/>
    </source>
</evidence>
<comment type="subcellular location">
    <subcellularLocation>
        <location evidence="1">Secreted</location>
    </subcellularLocation>
</comment>
<keyword evidence="6 7" id="KW-0720">Serine protease</keyword>
<dbReference type="KEGG" id="plyc:GXP70_10410"/>
<keyword evidence="5 7" id="KW-0378">Hydrolase</keyword>
<evidence type="ECO:0000256" key="7">
    <source>
        <dbReference type="PROSITE-ProRule" id="PRU01240"/>
    </source>
</evidence>
<dbReference type="InterPro" id="IPR015500">
    <property type="entry name" value="Peptidase_S8_subtilisin-rel"/>
</dbReference>
<evidence type="ECO:0000256" key="2">
    <source>
        <dbReference type="ARBA" id="ARBA00011073"/>
    </source>
</evidence>
<feature type="active site" description="Charge relay system" evidence="7">
    <location>
        <position position="387"/>
    </location>
</feature>
<dbReference type="PROSITE" id="PS00138">
    <property type="entry name" value="SUBTILASE_SER"/>
    <property type="match status" value="1"/>
</dbReference>
<dbReference type="PROSITE" id="PS00136">
    <property type="entry name" value="SUBTILASE_ASP"/>
    <property type="match status" value="1"/>
</dbReference>
<evidence type="ECO:0000256" key="8">
    <source>
        <dbReference type="RuleBase" id="RU003355"/>
    </source>
</evidence>
<dbReference type="GO" id="GO:0004252">
    <property type="term" value="F:serine-type endopeptidase activity"/>
    <property type="evidence" value="ECO:0007669"/>
    <property type="project" value="UniProtKB-UniRule"/>
</dbReference>
<dbReference type="GO" id="GO:0006508">
    <property type="term" value="P:proteolysis"/>
    <property type="evidence" value="ECO:0007669"/>
    <property type="project" value="UniProtKB-KW"/>
</dbReference>
<dbReference type="InterPro" id="IPR023827">
    <property type="entry name" value="Peptidase_S8_Asp-AS"/>
</dbReference>
<dbReference type="InterPro" id="IPR023828">
    <property type="entry name" value="Peptidase_S8_Ser-AS"/>
</dbReference>
<name>A0A6C0FXU9_9BACL</name>
<protein>
    <submittedName>
        <fullName evidence="10">Peptidase S8</fullName>
    </submittedName>
</protein>
<evidence type="ECO:0000256" key="3">
    <source>
        <dbReference type="ARBA" id="ARBA00022525"/>
    </source>
</evidence>
<reference evidence="10 11" key="1">
    <citation type="submission" date="2020-01" db="EMBL/GenBank/DDBJ databases">
        <title>Paenibacillus sp. nov., isolated from tomato rhizosphere.</title>
        <authorList>
            <person name="Weon H.-Y."/>
            <person name="Lee S.A."/>
        </authorList>
    </citation>
    <scope>NUCLEOTIDE SEQUENCE [LARGE SCALE GENOMIC DNA]</scope>
    <source>
        <strain evidence="10 11">12200R-189</strain>
    </source>
</reference>
<dbReference type="PANTHER" id="PTHR43399">
    <property type="entry name" value="SUBTILISIN-RELATED"/>
    <property type="match status" value="1"/>
</dbReference>
<dbReference type="InterPro" id="IPR051048">
    <property type="entry name" value="Peptidase_S8/S53_subtilisin"/>
</dbReference>
<evidence type="ECO:0000256" key="1">
    <source>
        <dbReference type="ARBA" id="ARBA00004613"/>
    </source>
</evidence>
<dbReference type="InterPro" id="IPR034084">
    <property type="entry name" value="Thermitase-like_dom"/>
</dbReference>
<dbReference type="InterPro" id="IPR000209">
    <property type="entry name" value="Peptidase_S8/S53_dom"/>
</dbReference>
<keyword evidence="11" id="KW-1185">Reference proteome</keyword>